<gene>
    <name evidence="1" type="ORF">DCF82_05685</name>
</gene>
<sequence>MSAQLKPTDIFSADDKCEFHGAAALPLPSSFNPGSIYVRVHIRIHTPSYRIVSNSHPQFPDAESNDAFYEQMGALLSDEHMIVDGTYARTFGEVPERLHIHPDDLNGLVSLDRLVRIVEAIKSGKSKESSLRWIDIYAICEELDDDEKLNRLTYYREELAETLLDSAYTGKRKVYRDITGHGLFYEYGAINSGFPGLQFVEHFSTGMG</sequence>
<proteinExistence type="predicted"/>
<reference evidence="1 2" key="1">
    <citation type="journal article" date="2018" name="Nat. Biotechnol.">
        <title>A standardized bacterial taxonomy based on genome phylogeny substantially revises the tree of life.</title>
        <authorList>
            <person name="Parks D.H."/>
            <person name="Chuvochina M."/>
            <person name="Waite D.W."/>
            <person name="Rinke C."/>
            <person name="Skarshewski A."/>
            <person name="Chaumeil P.A."/>
            <person name="Hugenholtz P."/>
        </authorList>
    </citation>
    <scope>NUCLEOTIDE SEQUENCE [LARGE SCALE GENOMIC DNA]</scope>
    <source>
        <strain evidence="1">UBA9049</strain>
    </source>
</reference>
<protein>
    <submittedName>
        <fullName evidence="1">Uncharacterized protein</fullName>
    </submittedName>
</protein>
<evidence type="ECO:0000313" key="2">
    <source>
        <dbReference type="Proteomes" id="UP000261325"/>
    </source>
</evidence>
<evidence type="ECO:0000313" key="1">
    <source>
        <dbReference type="EMBL" id="HAC27288.1"/>
    </source>
</evidence>
<accession>A0A3B8WI04</accession>
<feature type="non-terminal residue" evidence="1">
    <location>
        <position position="208"/>
    </location>
</feature>
<organism evidence="1 2">
    <name type="scientific">Marinobacter nauticus</name>
    <name type="common">Marinobacter hydrocarbonoclasticus</name>
    <name type="synonym">Marinobacter aquaeolei</name>
    <dbReference type="NCBI Taxonomy" id="2743"/>
    <lineage>
        <taxon>Bacteria</taxon>
        <taxon>Pseudomonadati</taxon>
        <taxon>Pseudomonadota</taxon>
        <taxon>Gammaproteobacteria</taxon>
        <taxon>Pseudomonadales</taxon>
        <taxon>Marinobacteraceae</taxon>
        <taxon>Marinobacter</taxon>
    </lineage>
</organism>
<comment type="caution">
    <text evidence="1">The sequence shown here is derived from an EMBL/GenBank/DDBJ whole genome shotgun (WGS) entry which is preliminary data.</text>
</comment>
<dbReference type="Proteomes" id="UP000261325">
    <property type="component" value="Unassembled WGS sequence"/>
</dbReference>
<dbReference type="AlphaFoldDB" id="A0A3B8WI04"/>
<dbReference type="EMBL" id="DLYI01000068">
    <property type="protein sequence ID" value="HAC27288.1"/>
    <property type="molecule type" value="Genomic_DNA"/>
</dbReference>
<name>A0A3B8WI04_MARNT</name>